<evidence type="ECO:0000256" key="4">
    <source>
        <dbReference type="ARBA" id="ARBA00022989"/>
    </source>
</evidence>
<evidence type="ECO:0000256" key="2">
    <source>
        <dbReference type="ARBA" id="ARBA00022475"/>
    </source>
</evidence>
<keyword evidence="4 6" id="KW-1133">Transmembrane helix</keyword>
<evidence type="ECO:0000313" key="7">
    <source>
        <dbReference type="EMBL" id="SHG71114.1"/>
    </source>
</evidence>
<proteinExistence type="predicted"/>
<dbReference type="EMBL" id="FQWZ01000002">
    <property type="protein sequence ID" value="SHG71114.1"/>
    <property type="molecule type" value="Genomic_DNA"/>
</dbReference>
<feature type="transmembrane region" description="Helical" evidence="6">
    <location>
        <begin position="157"/>
        <end position="183"/>
    </location>
</feature>
<evidence type="ECO:0000256" key="1">
    <source>
        <dbReference type="ARBA" id="ARBA00004651"/>
    </source>
</evidence>
<evidence type="ECO:0000256" key="6">
    <source>
        <dbReference type="SAM" id="Phobius"/>
    </source>
</evidence>
<feature type="transmembrane region" description="Helical" evidence="6">
    <location>
        <begin position="265"/>
        <end position="292"/>
    </location>
</feature>
<sequence length="444" mass="48758">MKVPLMTRLSSALWQAPVARHRHQRLLVRCGQYLYAVLRDLMAGDLSLRAMSLVYTTLLSIVPLLALGFSVLKALGANDSLEPVLLEFLRPLGPQAAPIATRVMAFVEKIQVSVLGSFGVILLFYTALSLIRKVESSFNFIWRIDIQRPLTRRIGEYFGVLMIGPALVFTALGLTATVLNSGIVAQVAQYEPFGWLIFLLARAIPYLIIVLLFSFMYSFLVNTKVRWKAALIGGLGAGVLWQTGSLLFASFVANASNYNAVYSSFAIVIFLLIWLHVGWLVLLIGCQLSFYVQNPRHLGPARRALQIPGREADYLALTIIAMTAQRYVAGDAPLTQDDLVQSIDAPPENVIHSVESLIACGYLIESGPTRSVLLPARDPSSIRLGAMWRALRQHELAVKPGGPLGSRVAALLDRVDGAFDRSGGDIDLRTWLLESQNSAENNAI</sequence>
<comment type="subcellular location">
    <subcellularLocation>
        <location evidence="1">Cell membrane</location>
        <topology evidence="1">Multi-pass membrane protein</topology>
    </subcellularLocation>
</comment>
<reference evidence="7 8" key="1">
    <citation type="submission" date="2016-11" db="EMBL/GenBank/DDBJ databases">
        <authorList>
            <person name="Jaros S."/>
            <person name="Januszkiewicz K."/>
            <person name="Wedrychowicz H."/>
        </authorList>
    </citation>
    <scope>NUCLEOTIDE SEQUENCE [LARGE SCALE GENOMIC DNA]</scope>
    <source>
        <strain evidence="7 8">CGMCC 1.7049</strain>
    </source>
</reference>
<keyword evidence="3 6" id="KW-0812">Transmembrane</keyword>
<dbReference type="PANTHER" id="PTHR30213:SF0">
    <property type="entry name" value="UPF0761 MEMBRANE PROTEIN YIHY"/>
    <property type="match status" value="1"/>
</dbReference>
<dbReference type="Proteomes" id="UP000199758">
    <property type="component" value="Unassembled WGS sequence"/>
</dbReference>
<keyword evidence="8" id="KW-1185">Reference proteome</keyword>
<keyword evidence="2" id="KW-1003">Cell membrane</keyword>
<gene>
    <name evidence="7" type="ORF">SAMN04488068_1214</name>
</gene>
<evidence type="ECO:0000256" key="5">
    <source>
        <dbReference type="ARBA" id="ARBA00023136"/>
    </source>
</evidence>
<dbReference type="STRING" id="490188.SAMN04488068_1214"/>
<evidence type="ECO:0000256" key="3">
    <source>
        <dbReference type="ARBA" id="ARBA00022692"/>
    </source>
</evidence>
<accession>A0A1M5M175</accession>
<organism evidence="7 8">
    <name type="scientific">Hydrocarboniphaga daqingensis</name>
    <dbReference type="NCBI Taxonomy" id="490188"/>
    <lineage>
        <taxon>Bacteria</taxon>
        <taxon>Pseudomonadati</taxon>
        <taxon>Pseudomonadota</taxon>
        <taxon>Gammaproteobacteria</taxon>
        <taxon>Nevskiales</taxon>
        <taxon>Nevskiaceae</taxon>
        <taxon>Hydrocarboniphaga</taxon>
    </lineage>
</organism>
<dbReference type="RefSeq" id="WP_072895281.1">
    <property type="nucleotide sequence ID" value="NZ_FQWZ01000002.1"/>
</dbReference>
<feature type="transmembrane region" description="Helical" evidence="6">
    <location>
        <begin position="110"/>
        <end position="131"/>
    </location>
</feature>
<dbReference type="InterPro" id="IPR017039">
    <property type="entry name" value="Virul_fac_BrkB"/>
</dbReference>
<dbReference type="Pfam" id="PF03631">
    <property type="entry name" value="Virul_fac_BrkB"/>
    <property type="match status" value="1"/>
</dbReference>
<dbReference type="AlphaFoldDB" id="A0A1M5M175"/>
<dbReference type="NCBIfam" id="TIGR00765">
    <property type="entry name" value="yihY_not_rbn"/>
    <property type="match status" value="1"/>
</dbReference>
<feature type="transmembrane region" description="Helical" evidence="6">
    <location>
        <begin position="229"/>
        <end position="253"/>
    </location>
</feature>
<evidence type="ECO:0000313" key="8">
    <source>
        <dbReference type="Proteomes" id="UP000199758"/>
    </source>
</evidence>
<keyword evidence="5 6" id="KW-0472">Membrane</keyword>
<protein>
    <submittedName>
        <fullName evidence="7">Membrane protein</fullName>
    </submittedName>
</protein>
<feature type="transmembrane region" description="Helical" evidence="6">
    <location>
        <begin position="52"/>
        <end position="72"/>
    </location>
</feature>
<dbReference type="GO" id="GO:0005886">
    <property type="term" value="C:plasma membrane"/>
    <property type="evidence" value="ECO:0007669"/>
    <property type="project" value="UniProtKB-SubCell"/>
</dbReference>
<name>A0A1M5M175_9GAMM</name>
<dbReference type="OrthoDB" id="9808671at2"/>
<feature type="transmembrane region" description="Helical" evidence="6">
    <location>
        <begin position="195"/>
        <end position="217"/>
    </location>
</feature>
<dbReference type="PANTHER" id="PTHR30213">
    <property type="entry name" value="INNER MEMBRANE PROTEIN YHJD"/>
    <property type="match status" value="1"/>
</dbReference>